<dbReference type="AlphaFoldDB" id="A0A1U7LPD0"/>
<reference evidence="2 3" key="1">
    <citation type="submission" date="2016-04" db="EMBL/GenBank/DDBJ databases">
        <title>Evolutionary innovation and constraint leading to complex multicellularity in the Ascomycota.</title>
        <authorList>
            <person name="Cisse O."/>
            <person name="Nguyen A."/>
            <person name="Hewitt D.A."/>
            <person name="Jedd G."/>
            <person name="Stajich J.E."/>
        </authorList>
    </citation>
    <scope>NUCLEOTIDE SEQUENCE [LARGE SCALE GENOMIC DNA]</scope>
    <source>
        <strain evidence="2 3">DAH-3</strain>
    </source>
</reference>
<proteinExistence type="predicted"/>
<keyword evidence="3" id="KW-1185">Reference proteome</keyword>
<dbReference type="PROSITE" id="PS50181">
    <property type="entry name" value="FBOX"/>
    <property type="match status" value="1"/>
</dbReference>
<evidence type="ECO:0000313" key="2">
    <source>
        <dbReference type="EMBL" id="OLL24530.1"/>
    </source>
</evidence>
<dbReference type="InterPro" id="IPR001810">
    <property type="entry name" value="F-box_dom"/>
</dbReference>
<evidence type="ECO:0000259" key="1">
    <source>
        <dbReference type="PROSITE" id="PS50181"/>
    </source>
</evidence>
<name>A0A1U7LPD0_NEOID</name>
<sequence length="229" mass="27113">MSLKDDFISLFPADLPTEVELMIYKFCSMDTLLNLRLTCRSANRVVNHHEDKLARNTIQHIDSADQVERTLKPPVFESTWAYYGYLEHVEGYLHRFKEFTTTYPEFDFDFFVGWRFMEMFNIVWVHDGSAQPNFHLPGQLLRPVRFALWRKLFKINDPNAVPWDRVGRWISDHELYDDIMGYGFKHIVHLLESHQELDLSEIERKIKLDGRTGKFSTALIRGIFSSYTV</sequence>
<dbReference type="EMBL" id="LXFE01000750">
    <property type="protein sequence ID" value="OLL24530.1"/>
    <property type="molecule type" value="Genomic_DNA"/>
</dbReference>
<gene>
    <name evidence="2" type="ORF">NEOLI_001880</name>
</gene>
<dbReference type="Proteomes" id="UP000186594">
    <property type="component" value="Unassembled WGS sequence"/>
</dbReference>
<protein>
    <recommendedName>
        <fullName evidence="1">F-box domain-containing protein</fullName>
    </recommendedName>
</protein>
<dbReference type="SUPFAM" id="SSF81383">
    <property type="entry name" value="F-box domain"/>
    <property type="match status" value="1"/>
</dbReference>
<feature type="domain" description="F-box" evidence="1">
    <location>
        <begin position="9"/>
        <end position="57"/>
    </location>
</feature>
<comment type="caution">
    <text evidence="2">The sequence shown here is derived from an EMBL/GenBank/DDBJ whole genome shotgun (WGS) entry which is preliminary data.</text>
</comment>
<dbReference type="Pfam" id="PF00646">
    <property type="entry name" value="F-box"/>
    <property type="match status" value="1"/>
</dbReference>
<dbReference type="InterPro" id="IPR036047">
    <property type="entry name" value="F-box-like_dom_sf"/>
</dbReference>
<organism evidence="2 3">
    <name type="scientific">Neolecta irregularis (strain DAH-3)</name>
    <dbReference type="NCBI Taxonomy" id="1198029"/>
    <lineage>
        <taxon>Eukaryota</taxon>
        <taxon>Fungi</taxon>
        <taxon>Dikarya</taxon>
        <taxon>Ascomycota</taxon>
        <taxon>Taphrinomycotina</taxon>
        <taxon>Neolectales</taxon>
        <taxon>Neolectaceae</taxon>
        <taxon>Neolecta</taxon>
    </lineage>
</organism>
<accession>A0A1U7LPD0</accession>
<dbReference type="CDD" id="cd09917">
    <property type="entry name" value="F-box_SF"/>
    <property type="match status" value="1"/>
</dbReference>
<evidence type="ECO:0000313" key="3">
    <source>
        <dbReference type="Proteomes" id="UP000186594"/>
    </source>
</evidence>